<name>A0ABM8AC67_9DEIO</name>
<dbReference type="InterPro" id="IPR011009">
    <property type="entry name" value="Kinase-like_dom_sf"/>
</dbReference>
<protein>
    <submittedName>
        <fullName evidence="1">Streptomycin 3''-phosphotransferase</fullName>
    </submittedName>
</protein>
<dbReference type="InterPro" id="IPR006748">
    <property type="entry name" value="NH2Glyco/OHUrea_AB-resist_kin"/>
</dbReference>
<sequence length="272" mass="30304">MQTGTVTFDPYLRRWNLVPDGEPIHTNSSDLLPVRLAGKPAMLKVARVNEEEVGHRLMVWWNGEGAARVLRHDGEAALLERVEGDLSLAEMVRAGQDDEASRILCATVAVLHARQARPWPELTPLERWFRTLEELAPQVGGVLATSLETARHLFREPRHLRPLHGDIHHGNVLHSRERGWLAIDPKGLIGERGFDYANIFCNPDPETATRPGRLARQTHVVAAAAELDQQRLLQWVLAYAGLSAAWHLEDDEPDLAAPTLEVARIAAAELGF</sequence>
<dbReference type="SUPFAM" id="SSF56112">
    <property type="entry name" value="Protein kinase-like (PK-like)"/>
    <property type="match status" value="1"/>
</dbReference>
<proteinExistence type="predicted"/>
<accession>A0ABM8AC67</accession>
<organism evidence="1 2">
    <name type="scientific">Deinococcus aetherius</name>
    <dbReference type="NCBI Taxonomy" id="200252"/>
    <lineage>
        <taxon>Bacteria</taxon>
        <taxon>Thermotogati</taxon>
        <taxon>Deinococcota</taxon>
        <taxon>Deinococci</taxon>
        <taxon>Deinococcales</taxon>
        <taxon>Deinococcaceae</taxon>
        <taxon>Deinococcus</taxon>
    </lineage>
</organism>
<dbReference type="Gene3D" id="3.90.1200.10">
    <property type="match status" value="1"/>
</dbReference>
<gene>
    <name evidence="1" type="primary">str</name>
    <name evidence="1" type="ORF">DAETH_13480</name>
</gene>
<evidence type="ECO:0000313" key="1">
    <source>
        <dbReference type="EMBL" id="BDP41379.1"/>
    </source>
</evidence>
<evidence type="ECO:0000313" key="2">
    <source>
        <dbReference type="Proteomes" id="UP001064971"/>
    </source>
</evidence>
<dbReference type="EMBL" id="AP026560">
    <property type="protein sequence ID" value="BDP41379.1"/>
    <property type="molecule type" value="Genomic_DNA"/>
</dbReference>
<keyword evidence="2" id="KW-1185">Reference proteome</keyword>
<dbReference type="Proteomes" id="UP001064971">
    <property type="component" value="Chromosome"/>
</dbReference>
<reference evidence="1" key="1">
    <citation type="submission" date="2022-07" db="EMBL/GenBank/DDBJ databases">
        <title>Complete Genome Sequence of the Radioresistant Bacterium Deinococcus aetherius ST0316, Isolated from the Air Dust collected in Lower Stratosphere above Japan.</title>
        <authorList>
            <person name="Satoh K."/>
            <person name="Hagiwara K."/>
            <person name="Katsumata K."/>
            <person name="Kubo A."/>
            <person name="Yokobori S."/>
            <person name="Yamagishi A."/>
            <person name="Oono Y."/>
            <person name="Narumi I."/>
        </authorList>
    </citation>
    <scope>NUCLEOTIDE SEQUENCE</scope>
    <source>
        <strain evidence="1">ST0316</strain>
    </source>
</reference>
<dbReference type="Pfam" id="PF04655">
    <property type="entry name" value="APH_6_hur"/>
    <property type="match status" value="1"/>
</dbReference>